<comment type="caution">
    <text evidence="3">The sequence shown here is derived from an EMBL/GenBank/DDBJ whole genome shotgun (WGS) entry which is preliminary data.</text>
</comment>
<proteinExistence type="predicted"/>
<feature type="domain" description="Regulatory protein YycH-like" evidence="2">
    <location>
        <begin position="92"/>
        <end position="228"/>
    </location>
</feature>
<protein>
    <submittedName>
        <fullName evidence="3">Two-component signal transduction system YycFG, regulatory protein YycI</fullName>
    </submittedName>
</protein>
<name>A0AA45WQF5_9BACL</name>
<keyword evidence="1" id="KW-0812">Transmembrane</keyword>
<dbReference type="GO" id="GO:0016020">
    <property type="term" value="C:membrane"/>
    <property type="evidence" value="ECO:0007669"/>
    <property type="project" value="InterPro"/>
</dbReference>
<feature type="transmembrane region" description="Helical" evidence="1">
    <location>
        <begin position="6"/>
        <end position="23"/>
    </location>
</feature>
<reference evidence="3" key="1">
    <citation type="submission" date="2017-05" db="EMBL/GenBank/DDBJ databases">
        <authorList>
            <person name="Varghese N."/>
            <person name="Submissions S."/>
        </authorList>
    </citation>
    <scope>NUCLEOTIDE SEQUENCE</scope>
    <source>
        <strain evidence="3">DSM 45262</strain>
    </source>
</reference>
<keyword evidence="4" id="KW-1185">Reference proteome</keyword>
<organism evidence="3 4">
    <name type="scientific">Laceyella tengchongensis</name>
    <dbReference type="NCBI Taxonomy" id="574699"/>
    <lineage>
        <taxon>Bacteria</taxon>
        <taxon>Bacillati</taxon>
        <taxon>Bacillota</taxon>
        <taxon>Bacilli</taxon>
        <taxon>Bacillales</taxon>
        <taxon>Thermoactinomycetaceae</taxon>
        <taxon>Laceyella</taxon>
    </lineage>
</organism>
<evidence type="ECO:0000259" key="2">
    <source>
        <dbReference type="Pfam" id="PF09648"/>
    </source>
</evidence>
<gene>
    <name evidence="3" type="ORF">SAMN06265361_10583</name>
</gene>
<evidence type="ECO:0000313" key="4">
    <source>
        <dbReference type="Proteomes" id="UP001157946"/>
    </source>
</evidence>
<evidence type="ECO:0000313" key="3">
    <source>
        <dbReference type="EMBL" id="SMP25915.1"/>
    </source>
</evidence>
<dbReference type="InterPro" id="IPR018604">
    <property type="entry name" value="YycI-like"/>
</dbReference>
<dbReference type="Pfam" id="PF09648">
    <property type="entry name" value="YycI"/>
    <property type="match status" value="1"/>
</dbReference>
<evidence type="ECO:0000256" key="1">
    <source>
        <dbReference type="SAM" id="Phobius"/>
    </source>
</evidence>
<dbReference type="Proteomes" id="UP001157946">
    <property type="component" value="Unassembled WGS sequence"/>
</dbReference>
<keyword evidence="1" id="KW-1133">Transmembrane helix</keyword>
<keyword evidence="1" id="KW-0472">Membrane</keyword>
<sequence>MDWSRAKTILIIAFIVLNLFLGLQLNQLVKQQSDYVETEEISLAQLKQIAKKSRIQFPEEPDNTPTTLAAYKATVTPIRLAGWKKNELNGYSKTYATPPAFRNERELNRLLSREVPRFGDYELMESSRDKRIYMQHVKGRPILDAVLEVELAASSIKAIHVVHYDLSQSPTAEELMTYPSALYQVITNLNTKGPASITNPKLGYRAAYGGSKEEYILVPYWRFEVGNNWIYLNATKREAKEKMEIVPKQSIESKGKTP</sequence>
<accession>A0AA45WQF5</accession>
<dbReference type="EMBL" id="FXTU01000005">
    <property type="protein sequence ID" value="SMP25915.1"/>
    <property type="molecule type" value="Genomic_DNA"/>
</dbReference>
<dbReference type="RefSeq" id="WP_102993696.1">
    <property type="nucleotide sequence ID" value="NZ_FXTU01000005.1"/>
</dbReference>
<dbReference type="AlphaFoldDB" id="A0AA45WQF5"/>